<comment type="function">
    <text evidence="12 13">Cotranslationally removes the N-terminal methionine from nascent proteins. The N-terminal methionine is often cleaved when the second residue in the primary sequence is small and uncharged (Met-Ala-, Cys, Gly, Pro, Ser, Thr, or Val).</text>
</comment>
<comment type="catalytic activity">
    <reaction evidence="1 12 13">
        <text>Release of N-terminal amino acids, preferentially methionine, from peptides and arylamides.</text>
        <dbReference type="EC" id="3.4.11.18"/>
    </reaction>
</comment>
<feature type="binding site" evidence="12">
    <location>
        <position position="865"/>
    </location>
    <ligand>
        <name>a divalent metal cation</name>
        <dbReference type="ChEBI" id="CHEBI:60240"/>
        <label>2</label>
        <note>catalytic</note>
    </ligand>
</feature>
<dbReference type="EMBL" id="JAJSOW010000104">
    <property type="protein sequence ID" value="KAI9170175.1"/>
    <property type="molecule type" value="Genomic_DNA"/>
</dbReference>
<dbReference type="InterPro" id="IPR018349">
    <property type="entry name" value="Pept_M24A_MAP2_BS"/>
</dbReference>
<evidence type="ECO:0000256" key="12">
    <source>
        <dbReference type="HAMAP-Rule" id="MF_03175"/>
    </source>
</evidence>
<comment type="subcellular location">
    <subcellularLocation>
        <location evidence="5 12">Cytoplasm</location>
    </subcellularLocation>
</comment>
<dbReference type="PANTHER" id="PTHR45777:SF2">
    <property type="entry name" value="METHIONINE AMINOPEPTIDASE 2"/>
    <property type="match status" value="1"/>
</dbReference>
<name>A0AAD5NMB9_ACENE</name>
<dbReference type="SUPFAM" id="SSF46785">
    <property type="entry name" value="Winged helix' DNA-binding domain"/>
    <property type="match status" value="2"/>
</dbReference>
<evidence type="ECO:0000256" key="2">
    <source>
        <dbReference type="ARBA" id="ARBA00001936"/>
    </source>
</evidence>
<protein>
    <recommendedName>
        <fullName evidence="12">Methionine aminopeptidase 2</fullName>
        <shortName evidence="12">MAP 2</shortName>
        <shortName evidence="12">MetAP 2</shortName>
        <ecNumber evidence="12">3.4.11.18</ecNumber>
    </recommendedName>
    <alternativeName>
        <fullName evidence="12">Peptidase M</fullName>
    </alternativeName>
</protein>
<comment type="cofactor">
    <cofactor evidence="3">
        <name>Zn(2+)</name>
        <dbReference type="ChEBI" id="CHEBI:29105"/>
    </cofactor>
</comment>
<reference evidence="16" key="1">
    <citation type="journal article" date="2022" name="Plant J.">
        <title>Strategies of tolerance reflected in two North American maple genomes.</title>
        <authorList>
            <person name="McEvoy S.L."/>
            <person name="Sezen U.U."/>
            <person name="Trouern-Trend A."/>
            <person name="McMahon S.M."/>
            <person name="Schaberg P.G."/>
            <person name="Yang J."/>
            <person name="Wegrzyn J.L."/>
            <person name="Swenson N.G."/>
        </authorList>
    </citation>
    <scope>NUCLEOTIDE SEQUENCE</scope>
    <source>
        <strain evidence="16">91603</strain>
    </source>
</reference>
<keyword evidence="9 12" id="KW-0479">Metal-binding</keyword>
<feature type="region of interest" description="Disordered" evidence="14">
    <location>
        <begin position="194"/>
        <end position="255"/>
    </location>
</feature>
<evidence type="ECO:0000256" key="11">
    <source>
        <dbReference type="ARBA" id="ARBA00056196"/>
    </source>
</evidence>
<feature type="compositionally biased region" description="Basic and acidic residues" evidence="14">
    <location>
        <begin position="130"/>
        <end position="139"/>
    </location>
</feature>
<keyword evidence="8 12" id="KW-0645">Protease</keyword>
<comment type="cofactor">
    <cofactor evidence="2">
        <name>Mn(2+)</name>
        <dbReference type="ChEBI" id="CHEBI:29035"/>
    </cofactor>
</comment>
<comment type="cofactor">
    <cofactor evidence="4">
        <name>Fe(2+)</name>
        <dbReference type="ChEBI" id="CHEBI:29033"/>
    </cofactor>
</comment>
<keyword evidence="10 12" id="KW-0378">Hydrolase</keyword>
<dbReference type="NCBIfam" id="TIGR00501">
    <property type="entry name" value="met_pdase_II"/>
    <property type="match status" value="2"/>
</dbReference>
<sequence>MANFNKGMASFTSRASRVTESQVREVEGTRVQEGDIEDEMKRNLQVMQATYEKLFNGFVEASQDRFSKQEKAVNRIYGHLGRIADKVLKREIGSLRDSLNLESARAILRSGRIMNNGRNEDITGESNNSPRERNDEEKGIPVQEDIEASAVFTHQSPPVKRRPPDLLIGLTAVTGPVEMENENAIAKITIEENGTSEPLNGHEESSDVSSALQPNEDEGKEVSSKKKKKKSKSKKKKEPPQQTDPPSIPIIELFPSGDFPEGEIQQYKDDNLWRNTSEEKRELERLEKPIYNSVRQAAEVHRQVRKYIKSILKPGMLMTDLCETLENTVRKLISENGLQAGIAFPTGCSLNWVAAHWTPNTGDKTVLQYDDVMKLDFGTHIDGCIVDCAFTVAFNPMFDPLLAASREATNTGIKESGIDVRLCDVGAAIQEVMESYEVEINGKVFPVKSIRNLNGHSIGRYQIHAGKSVPIVKGGEQTKMEEGEFFAIETFASTGKGYVREDLECSHYMKNFDVGHIPLRLPRAKQLLATINKNFSTLAFCRRYLDRLGESKYLMALKNLCDSGIVQPYPPLCDVKGSYVSQFEHTILLRPTCKEELNRLSLLLMMFGDKVSVSNGGSSGGGGDASAVFTHQSPPVKRRPPDLLIGLTAVTGPVEMENENAIAKITIEENGTSEPLNGHEESSDVSSALQPNEDEGKAEVSSKKKKKKSKSKKKKEPPQQTDPPSIPIIELFPSGDFPEGEIQQYKDDNLWRNTSEEKRELERLEKPIYNSVRQAAEVHRQVRKYIKSILKPGMLMTDLCETLENTVRKLISENGLQAGIAFPTGCSLNWVAAHWTPNTGDKTVLQYDDVMKLDFGTHIDGCIVDCAFTVAFNPMFDPLLAASREATNTGIKESGIDVRLCDVGAAIQEVMESYEVEINGKVFPVKSIRNLNGHSIGRYQIHAGKSVPIVKGGEQTKMEEGEFFAIETFASTGKGYVREDLECSHYMKNFDVGHIPLRLPRAKQLLATINKNFSTLAFCRRYLDRLGESKYLMALKNLCDSGIVQPYPPLCDVKGSYVSQFEHTILLRPTCKEVISRGDDY</sequence>
<feature type="binding site" evidence="12">
    <location>
        <position position="387"/>
    </location>
    <ligand>
        <name>a divalent metal cation</name>
        <dbReference type="ChEBI" id="CHEBI:60240"/>
        <label>1</label>
    </ligand>
</feature>
<gene>
    <name evidence="16" type="ORF">LWI28_023729</name>
</gene>
<accession>A0AAD5NMB9</accession>
<dbReference type="Gene3D" id="3.90.230.10">
    <property type="entry name" value="Creatinase/methionine aminopeptidase superfamily"/>
    <property type="match status" value="2"/>
</dbReference>
<dbReference type="GO" id="GO:0005737">
    <property type="term" value="C:cytoplasm"/>
    <property type="evidence" value="ECO:0007669"/>
    <property type="project" value="UniProtKB-SubCell"/>
</dbReference>
<dbReference type="InterPro" id="IPR036005">
    <property type="entry name" value="Creatinase/aminopeptidase-like"/>
</dbReference>
<feature type="binding site" evidence="12">
    <location>
        <position position="942"/>
    </location>
    <ligand>
        <name>substrate</name>
    </ligand>
</feature>
<evidence type="ECO:0000256" key="1">
    <source>
        <dbReference type="ARBA" id="ARBA00000294"/>
    </source>
</evidence>
<feature type="binding site" evidence="12">
    <location>
        <position position="376"/>
    </location>
    <ligand>
        <name>a divalent metal cation</name>
        <dbReference type="ChEBI" id="CHEBI:60240"/>
        <label>1</label>
    </ligand>
</feature>
<feature type="domain" description="Peptidase M24" evidence="15">
    <location>
        <begin position="294"/>
        <end position="496"/>
    </location>
</feature>
<dbReference type="Proteomes" id="UP001064489">
    <property type="component" value="Chromosome 7"/>
</dbReference>
<evidence type="ECO:0000256" key="14">
    <source>
        <dbReference type="SAM" id="MobiDB-lite"/>
    </source>
</evidence>
<feature type="binding site" evidence="12">
    <location>
        <position position="865"/>
    </location>
    <ligand>
        <name>a divalent metal cation</name>
        <dbReference type="ChEBI" id="CHEBI:60240"/>
        <label>1</label>
    </ligand>
</feature>
<evidence type="ECO:0000256" key="3">
    <source>
        <dbReference type="ARBA" id="ARBA00001947"/>
    </source>
</evidence>
<dbReference type="InterPro" id="IPR050247">
    <property type="entry name" value="Met_Aminopeptidase_Type2"/>
</dbReference>
<dbReference type="InterPro" id="IPR036388">
    <property type="entry name" value="WH-like_DNA-bd_sf"/>
</dbReference>
<dbReference type="FunFam" id="3.90.230.10:FF:000003">
    <property type="entry name" value="Methionine aminopeptidase 2"/>
    <property type="match status" value="2"/>
</dbReference>
<evidence type="ECO:0000256" key="13">
    <source>
        <dbReference type="RuleBase" id="RU003653"/>
    </source>
</evidence>
<dbReference type="GO" id="GO:0070006">
    <property type="term" value="F:metalloaminopeptidase activity"/>
    <property type="evidence" value="ECO:0007669"/>
    <property type="project" value="UniProtKB-UniRule"/>
</dbReference>
<feature type="region of interest" description="Disordered" evidence="14">
    <location>
        <begin position="116"/>
        <end position="142"/>
    </location>
</feature>
<feature type="compositionally biased region" description="Basic residues" evidence="14">
    <location>
        <begin position="225"/>
        <end position="237"/>
    </location>
</feature>
<feature type="region of interest" description="Disordered" evidence="14">
    <location>
        <begin position="671"/>
        <end position="733"/>
    </location>
</feature>
<dbReference type="PRINTS" id="PR00599">
    <property type="entry name" value="MAPEPTIDASE"/>
</dbReference>
<comment type="caution">
    <text evidence="16">The sequence shown here is derived from an EMBL/GenBank/DDBJ whole genome shotgun (WGS) entry which is preliminary data.</text>
</comment>
<evidence type="ECO:0000256" key="6">
    <source>
        <dbReference type="ARBA" id="ARBA00022438"/>
    </source>
</evidence>
<evidence type="ECO:0000256" key="10">
    <source>
        <dbReference type="ARBA" id="ARBA00022801"/>
    </source>
</evidence>
<dbReference type="InterPro" id="IPR036390">
    <property type="entry name" value="WH_DNA-bd_sf"/>
</dbReference>
<feature type="binding site" evidence="12">
    <location>
        <position position="584"/>
    </location>
    <ligand>
        <name>a divalent metal cation</name>
        <dbReference type="ChEBI" id="CHEBI:60240"/>
        <label>2</label>
        <note>catalytic</note>
    </ligand>
</feature>
<feature type="binding site" evidence="12">
    <location>
        <position position="1062"/>
    </location>
    <ligand>
        <name>a divalent metal cation</name>
        <dbReference type="ChEBI" id="CHEBI:60240"/>
        <label>2</label>
        <note>catalytic</note>
    </ligand>
</feature>
<dbReference type="InterPro" id="IPR001714">
    <property type="entry name" value="Pept_M24_MAP"/>
</dbReference>
<dbReference type="PROSITE" id="PS01202">
    <property type="entry name" value="MAP_2"/>
    <property type="match status" value="2"/>
</dbReference>
<dbReference type="GO" id="GO:0004239">
    <property type="term" value="F:initiator methionyl aminopeptidase activity"/>
    <property type="evidence" value="ECO:0007669"/>
    <property type="project" value="UniProtKB-UniRule"/>
</dbReference>
<dbReference type="AlphaFoldDB" id="A0AAD5NMB9"/>
<keyword evidence="7 12" id="KW-0963">Cytoplasm</keyword>
<dbReference type="HAMAP" id="MF_03175">
    <property type="entry name" value="MetAP_2_euk"/>
    <property type="match status" value="2"/>
</dbReference>
<dbReference type="Pfam" id="PF00557">
    <property type="entry name" value="Peptidase_M24"/>
    <property type="match status" value="2"/>
</dbReference>
<feature type="binding site" evidence="12">
    <location>
        <position position="967"/>
    </location>
    <ligand>
        <name>a divalent metal cation</name>
        <dbReference type="ChEBI" id="CHEBI:60240"/>
        <label>2</label>
        <note>catalytic</note>
    </ligand>
</feature>
<evidence type="ECO:0000256" key="4">
    <source>
        <dbReference type="ARBA" id="ARBA00001954"/>
    </source>
</evidence>
<feature type="domain" description="Peptidase M24" evidence="15">
    <location>
        <begin position="772"/>
        <end position="974"/>
    </location>
</feature>
<reference evidence="16" key="2">
    <citation type="submission" date="2023-02" db="EMBL/GenBank/DDBJ databases">
        <authorList>
            <person name="Swenson N.G."/>
            <person name="Wegrzyn J.L."/>
            <person name="Mcevoy S.L."/>
        </authorList>
    </citation>
    <scope>NUCLEOTIDE SEQUENCE</scope>
    <source>
        <strain evidence="16">91603</strain>
        <tissue evidence="16">Leaf</tissue>
    </source>
</reference>
<evidence type="ECO:0000313" key="17">
    <source>
        <dbReference type="Proteomes" id="UP001064489"/>
    </source>
</evidence>
<feature type="binding site" evidence="12">
    <location>
        <position position="464"/>
    </location>
    <ligand>
        <name>substrate</name>
    </ligand>
</feature>
<evidence type="ECO:0000256" key="5">
    <source>
        <dbReference type="ARBA" id="ARBA00004496"/>
    </source>
</evidence>
<dbReference type="FunFam" id="1.10.10.10:FF:000106">
    <property type="entry name" value="Methionine aminopeptidase 2"/>
    <property type="match status" value="2"/>
</dbReference>
<feature type="binding site" evidence="12">
    <location>
        <position position="1062"/>
    </location>
    <ligand>
        <name>a divalent metal cation</name>
        <dbReference type="ChEBI" id="CHEBI:60240"/>
        <label>1</label>
    </ligand>
</feature>
<evidence type="ECO:0000256" key="9">
    <source>
        <dbReference type="ARBA" id="ARBA00022723"/>
    </source>
</evidence>
<feature type="binding site" evidence="12">
    <location>
        <position position="584"/>
    </location>
    <ligand>
        <name>a divalent metal cation</name>
        <dbReference type="ChEBI" id="CHEBI:60240"/>
        <label>1</label>
    </ligand>
</feature>
<proteinExistence type="inferred from homology"/>
<feature type="binding site" evidence="12">
    <location>
        <position position="387"/>
    </location>
    <ligand>
        <name>a divalent metal cation</name>
        <dbReference type="ChEBI" id="CHEBI:60240"/>
        <label>2</label>
        <note>catalytic</note>
    </ligand>
</feature>
<comment type="function">
    <text evidence="11">Protects eukaryotic initiation factor EIF2S1 from translation-inhibiting phosphorylation by inhibitory kinases such as EIF2AK2/PKR and EIF2AK1/HCR. Plays a critical role in the regulation of protein synthesis.</text>
</comment>
<keyword evidence="6 12" id="KW-0031">Aminopeptidase</keyword>
<dbReference type="CDD" id="cd01088">
    <property type="entry name" value="MetAP2"/>
    <property type="match status" value="2"/>
</dbReference>
<feature type="binding site" evidence="12">
    <location>
        <position position="489"/>
    </location>
    <ligand>
        <name>a divalent metal cation</name>
        <dbReference type="ChEBI" id="CHEBI:60240"/>
        <label>2</label>
        <note>catalytic</note>
    </ligand>
</feature>
<evidence type="ECO:0000259" key="15">
    <source>
        <dbReference type="Pfam" id="PF00557"/>
    </source>
</evidence>
<evidence type="ECO:0000256" key="8">
    <source>
        <dbReference type="ARBA" id="ARBA00022670"/>
    </source>
</evidence>
<feature type="binding site" evidence="12">
    <location>
        <position position="854"/>
    </location>
    <ligand>
        <name>a divalent metal cation</name>
        <dbReference type="ChEBI" id="CHEBI:60240"/>
        <label>1</label>
    </ligand>
</feature>
<feature type="binding site" evidence="12">
    <location>
        <position position="934"/>
    </location>
    <ligand>
        <name>a divalent metal cation</name>
        <dbReference type="ChEBI" id="CHEBI:60240"/>
        <label>2</label>
        <note>catalytic</note>
    </ligand>
</feature>
<dbReference type="InterPro" id="IPR002468">
    <property type="entry name" value="Pept_M24A_MAP2"/>
</dbReference>
<dbReference type="SUPFAM" id="SSF55920">
    <property type="entry name" value="Creatinase/aminopeptidase"/>
    <property type="match status" value="2"/>
</dbReference>
<feature type="binding site" evidence="12">
    <location>
        <position position="356"/>
    </location>
    <ligand>
        <name>substrate</name>
    </ligand>
</feature>
<feature type="binding site" evidence="12">
    <location>
        <position position="834"/>
    </location>
    <ligand>
        <name>substrate</name>
    </ligand>
</feature>
<feature type="region of interest" description="Disordered" evidence="14">
    <location>
        <begin position="615"/>
        <end position="641"/>
    </location>
</feature>
<evidence type="ECO:0000256" key="7">
    <source>
        <dbReference type="ARBA" id="ARBA00022490"/>
    </source>
</evidence>
<dbReference type="GO" id="GO:0006508">
    <property type="term" value="P:proteolysis"/>
    <property type="evidence" value="ECO:0007669"/>
    <property type="project" value="UniProtKB-KW"/>
</dbReference>
<comment type="similarity">
    <text evidence="12">Belongs to the peptidase M24A family. Methionine aminopeptidase eukaryotic type 2 subfamily.</text>
</comment>
<dbReference type="Gene3D" id="1.10.10.10">
    <property type="entry name" value="Winged helix-like DNA-binding domain superfamily/Winged helix DNA-binding domain"/>
    <property type="match status" value="2"/>
</dbReference>
<dbReference type="InterPro" id="IPR000994">
    <property type="entry name" value="Pept_M24"/>
</dbReference>
<organism evidence="16 17">
    <name type="scientific">Acer negundo</name>
    <name type="common">Box elder</name>
    <dbReference type="NCBI Taxonomy" id="4023"/>
    <lineage>
        <taxon>Eukaryota</taxon>
        <taxon>Viridiplantae</taxon>
        <taxon>Streptophyta</taxon>
        <taxon>Embryophyta</taxon>
        <taxon>Tracheophyta</taxon>
        <taxon>Spermatophyta</taxon>
        <taxon>Magnoliopsida</taxon>
        <taxon>eudicotyledons</taxon>
        <taxon>Gunneridae</taxon>
        <taxon>Pentapetalae</taxon>
        <taxon>rosids</taxon>
        <taxon>malvids</taxon>
        <taxon>Sapindales</taxon>
        <taxon>Sapindaceae</taxon>
        <taxon>Hippocastanoideae</taxon>
        <taxon>Acereae</taxon>
        <taxon>Acer</taxon>
    </lineage>
</organism>
<feature type="compositionally biased region" description="Basic residues" evidence="14">
    <location>
        <begin position="703"/>
        <end position="715"/>
    </location>
</feature>
<comment type="cofactor">
    <cofactor evidence="12">
        <name>Co(2+)</name>
        <dbReference type="ChEBI" id="CHEBI:48828"/>
    </cofactor>
    <cofactor evidence="12">
        <name>Zn(2+)</name>
        <dbReference type="ChEBI" id="CHEBI:29105"/>
    </cofactor>
    <cofactor evidence="12">
        <name>Mn(2+)</name>
        <dbReference type="ChEBI" id="CHEBI:29035"/>
    </cofactor>
    <cofactor evidence="12">
        <name>Fe(2+)</name>
        <dbReference type="ChEBI" id="CHEBI:29033"/>
    </cofactor>
    <text evidence="12">Binds 2 divalent metal cations per subunit. Has a high-affinity and a low affinity metal-binding site. The true nature of the physiological cofactor is under debate. The enzyme is active with cobalt, zinc, manganese or divalent iron ions. Most likely, methionine aminopeptidases function as mononuclear Fe(2+)-metalloproteases under physiological conditions, and the catalytically relevant metal-binding site has been assigned to the histidine-containing high-affinity site.</text>
</comment>
<dbReference type="PANTHER" id="PTHR45777">
    <property type="entry name" value="METHIONINE AMINOPEPTIDASE 2"/>
    <property type="match status" value="1"/>
</dbReference>
<dbReference type="EC" id="3.4.11.18" evidence="12"/>
<keyword evidence="17" id="KW-1185">Reference proteome</keyword>
<evidence type="ECO:0000313" key="16">
    <source>
        <dbReference type="EMBL" id="KAI9170175.1"/>
    </source>
</evidence>
<feature type="binding site" evidence="12">
    <location>
        <position position="456"/>
    </location>
    <ligand>
        <name>a divalent metal cation</name>
        <dbReference type="ChEBI" id="CHEBI:60240"/>
        <label>2</label>
        <note>catalytic</note>
    </ligand>
</feature>
<dbReference type="GO" id="GO:0046872">
    <property type="term" value="F:metal ion binding"/>
    <property type="evidence" value="ECO:0007669"/>
    <property type="project" value="UniProtKB-UniRule"/>
</dbReference>